<dbReference type="Proteomes" id="UP000238493">
    <property type="component" value="Unassembled WGS sequence"/>
</dbReference>
<dbReference type="EMBL" id="PTRC01000051">
    <property type="protein sequence ID" value="PQA71665.1"/>
    <property type="molecule type" value="Genomic_DNA"/>
</dbReference>
<reference evidence="1 2" key="1">
    <citation type="submission" date="2018-02" db="EMBL/GenBank/DDBJ databases">
        <title>Draft genome sequence of Ochrobactrum oryzae found in Brazil.</title>
        <authorList>
            <person name="Cerdeira L."/>
            <person name="Andrade F."/>
            <person name="Zacariotto T."/>
            <person name="Barbosa B."/>
            <person name="Santos S."/>
            <person name="Cassetari V."/>
            <person name="Lincopan N."/>
        </authorList>
    </citation>
    <scope>NUCLEOTIDE SEQUENCE [LARGE SCALE GENOMIC DNA]</scope>
    <source>
        <strain evidence="1 2">OA447</strain>
    </source>
</reference>
<evidence type="ECO:0000313" key="1">
    <source>
        <dbReference type="EMBL" id="PQA71665.1"/>
    </source>
</evidence>
<keyword evidence="2" id="KW-1185">Reference proteome</keyword>
<sequence length="67" mass="7352">MMHLGYEIHVCAPGTVIKNTNGQELTVTENNAVISGKRMYVTPDNNRKLIEKTVNAPFPSGGDRHGE</sequence>
<proteinExistence type="predicted"/>
<organism evidence="1 2">
    <name type="scientific">Brucella oryzae</name>
    <dbReference type="NCBI Taxonomy" id="335286"/>
    <lineage>
        <taxon>Bacteria</taxon>
        <taxon>Pseudomonadati</taxon>
        <taxon>Pseudomonadota</taxon>
        <taxon>Alphaproteobacteria</taxon>
        <taxon>Hyphomicrobiales</taxon>
        <taxon>Brucellaceae</taxon>
        <taxon>Brucella/Ochrobactrum group</taxon>
        <taxon>Brucella</taxon>
    </lineage>
</organism>
<gene>
    <name evidence="1" type="ORF">C3731_20460</name>
</gene>
<accession>A0A2S7IUH5</accession>
<dbReference type="AlphaFoldDB" id="A0A2S7IUH5"/>
<protein>
    <submittedName>
        <fullName evidence="1">Uncharacterized protein</fullName>
    </submittedName>
</protein>
<evidence type="ECO:0000313" key="2">
    <source>
        <dbReference type="Proteomes" id="UP000238493"/>
    </source>
</evidence>
<comment type="caution">
    <text evidence="1">The sequence shown here is derived from an EMBL/GenBank/DDBJ whole genome shotgun (WGS) entry which is preliminary data.</text>
</comment>
<name>A0A2S7IUH5_9HYPH</name>
<dbReference type="RefSeq" id="WP_104757443.1">
    <property type="nucleotide sequence ID" value="NZ_PTRC01000051.1"/>
</dbReference>